<accession>A0A139I9V4</accession>
<evidence type="ECO:0000313" key="1">
    <source>
        <dbReference type="EMBL" id="KXT11503.1"/>
    </source>
</evidence>
<proteinExistence type="predicted"/>
<name>A0A139I9V4_9PEZI</name>
<keyword evidence="2" id="KW-1185">Reference proteome</keyword>
<organism evidence="1 2">
    <name type="scientific">Pseudocercospora musae</name>
    <dbReference type="NCBI Taxonomy" id="113226"/>
    <lineage>
        <taxon>Eukaryota</taxon>
        <taxon>Fungi</taxon>
        <taxon>Dikarya</taxon>
        <taxon>Ascomycota</taxon>
        <taxon>Pezizomycotina</taxon>
        <taxon>Dothideomycetes</taxon>
        <taxon>Dothideomycetidae</taxon>
        <taxon>Mycosphaerellales</taxon>
        <taxon>Mycosphaerellaceae</taxon>
        <taxon>Pseudocercospora</taxon>
    </lineage>
</organism>
<protein>
    <submittedName>
        <fullName evidence="1">Uncharacterized protein</fullName>
    </submittedName>
</protein>
<evidence type="ECO:0000313" key="2">
    <source>
        <dbReference type="Proteomes" id="UP000073492"/>
    </source>
</evidence>
<dbReference type="EMBL" id="LFZO01000196">
    <property type="protein sequence ID" value="KXT11502.1"/>
    <property type="molecule type" value="Genomic_DNA"/>
</dbReference>
<sequence length="156" mass="17441">MCREHGTQQRSNNRGLPSSGNVTYNHRLCCHRIISAIQVMPELQICERAPIVSSLKAPETHRANGLSNQPQSTAMTMISGQGYSMVMTERCTVVKSLQTFVVSSYKTHVLSTFQENTNAEGHPEYLSPEHRSQIPKEVMQCILQKSLVAKKSLIKV</sequence>
<dbReference type="EMBL" id="LFZO01000196">
    <property type="protein sequence ID" value="KXT11503.1"/>
    <property type="molecule type" value="Genomic_DNA"/>
</dbReference>
<reference evidence="1 2" key="1">
    <citation type="submission" date="2015-07" db="EMBL/GenBank/DDBJ databases">
        <title>Comparative genomics of the Sigatoka disease complex on banana suggests a link between parallel evolutionary changes in Pseudocercospora fijiensis and Pseudocercospora eumusae and increased virulence on the banana host.</title>
        <authorList>
            <person name="Chang T.-C."/>
            <person name="Salvucci A."/>
            <person name="Crous P.W."/>
            <person name="Stergiopoulos I."/>
        </authorList>
    </citation>
    <scope>NUCLEOTIDE SEQUENCE [LARGE SCALE GENOMIC DNA]</scope>
    <source>
        <strain evidence="1 2">CBS 116634</strain>
    </source>
</reference>
<comment type="caution">
    <text evidence="1">The sequence shown here is derived from an EMBL/GenBank/DDBJ whole genome shotgun (WGS) entry which is preliminary data.</text>
</comment>
<gene>
    <name evidence="1" type="ORF">AC579_8522</name>
</gene>
<dbReference type="AlphaFoldDB" id="A0A139I9V4"/>
<dbReference type="Proteomes" id="UP000073492">
    <property type="component" value="Unassembled WGS sequence"/>
</dbReference>